<proteinExistence type="predicted"/>
<reference evidence="1 2" key="1">
    <citation type="submission" date="2020-07" db="EMBL/GenBank/DDBJ databases">
        <title>Genomic Encyclopedia of Type Strains, Phase IV (KMG-V): Genome sequencing to study the core and pangenomes of soil and plant-associated prokaryotes.</title>
        <authorList>
            <person name="Whitman W."/>
        </authorList>
    </citation>
    <scope>NUCLEOTIDE SEQUENCE [LARGE SCALE GENOMIC DNA]</scope>
    <source>
        <strain evidence="1 2">SAS40</strain>
    </source>
</reference>
<name>A0A7Y9IYL9_9BURK</name>
<dbReference type="Proteomes" id="UP000542125">
    <property type="component" value="Unassembled WGS sequence"/>
</dbReference>
<organism evidence="1 2">
    <name type="scientific">Pigmentiphaga litoralis</name>
    <dbReference type="NCBI Taxonomy" id="516702"/>
    <lineage>
        <taxon>Bacteria</taxon>
        <taxon>Pseudomonadati</taxon>
        <taxon>Pseudomonadota</taxon>
        <taxon>Betaproteobacteria</taxon>
        <taxon>Burkholderiales</taxon>
        <taxon>Alcaligenaceae</taxon>
        <taxon>Pigmentiphaga</taxon>
    </lineage>
</organism>
<gene>
    <name evidence="1" type="ORF">FHW18_004765</name>
</gene>
<keyword evidence="2" id="KW-1185">Reference proteome</keyword>
<dbReference type="RefSeq" id="WP_179589406.1">
    <property type="nucleotide sequence ID" value="NZ_JACBYR010000002.1"/>
</dbReference>
<evidence type="ECO:0008006" key="3">
    <source>
        <dbReference type="Google" id="ProtNLM"/>
    </source>
</evidence>
<comment type="caution">
    <text evidence="1">The sequence shown here is derived from an EMBL/GenBank/DDBJ whole genome shotgun (WGS) entry which is preliminary data.</text>
</comment>
<dbReference type="PROSITE" id="PS51318">
    <property type="entry name" value="TAT"/>
    <property type="match status" value="1"/>
</dbReference>
<dbReference type="InterPro" id="IPR006311">
    <property type="entry name" value="TAT_signal"/>
</dbReference>
<dbReference type="InterPro" id="IPR024651">
    <property type="entry name" value="FAD-SLDH_ssu"/>
</dbReference>
<accession>A0A7Y9IYL9</accession>
<evidence type="ECO:0000313" key="2">
    <source>
        <dbReference type="Proteomes" id="UP000542125"/>
    </source>
</evidence>
<sequence>MSDYSLPNALPQVSRRTVLFGGAALLGSYLAGTSLPSFALAASAQKPAADDAQLTRFMRLSNLLVNHRLDPRVGARILQTAAADHADLPALTDALIGIAERKQATIVEDFFDDIPDGKAKDLAHWIIFAWYSGVSSAKPTARVFTFEQALTFQTTIDVVTIPSYGISGPNQWRQVTVPLSPLPRF</sequence>
<dbReference type="AlphaFoldDB" id="A0A7Y9IYL9"/>
<dbReference type="EMBL" id="JACBYR010000002">
    <property type="protein sequence ID" value="NYE85458.1"/>
    <property type="molecule type" value="Genomic_DNA"/>
</dbReference>
<protein>
    <recommendedName>
        <fullName evidence="3">D-sorbitol dehydrogenase-like protein</fullName>
    </recommendedName>
</protein>
<dbReference type="Pfam" id="PF12318">
    <property type="entry name" value="FAD-SLDH"/>
    <property type="match status" value="1"/>
</dbReference>
<evidence type="ECO:0000313" key="1">
    <source>
        <dbReference type="EMBL" id="NYE85458.1"/>
    </source>
</evidence>